<dbReference type="Proteomes" id="UP000075304">
    <property type="component" value="Unassembled WGS sequence"/>
</dbReference>
<evidence type="ECO:0000313" key="1">
    <source>
        <dbReference type="EMBL" id="KYC71515.1"/>
    </source>
</evidence>
<reference evidence="1 2" key="1">
    <citation type="submission" date="2016-01" db="EMBL/GenBank/DDBJ databases">
        <title>Genome Sequences of Twelve Sporeforming Bacillus Species Isolated from Foods.</title>
        <authorList>
            <person name="Berendsen E.M."/>
            <person name="Wells-Bennik M.H."/>
            <person name="Krawcyk A.O."/>
            <person name="De Jong A."/>
            <person name="Holsappel S."/>
            <person name="Eijlander R.T."/>
            <person name="Kuipers O.P."/>
        </authorList>
    </citation>
    <scope>NUCLEOTIDE SEQUENCE [LARGE SCALE GENOMIC DNA]</scope>
    <source>
        <strain evidence="1 2">B4099</strain>
    </source>
</reference>
<evidence type="ECO:0000313" key="2">
    <source>
        <dbReference type="Proteomes" id="UP000075304"/>
    </source>
</evidence>
<protein>
    <submittedName>
        <fullName evidence="1">Uncharacterized protein</fullName>
    </submittedName>
</protein>
<comment type="caution">
    <text evidence="1">The sequence shown here is derived from an EMBL/GenBank/DDBJ whole genome shotgun (WGS) entry which is preliminary data.</text>
</comment>
<name>A0A150KGM9_HEYCO</name>
<gene>
    <name evidence="1" type="ORF">B4099_1173</name>
</gene>
<accession>A0A150KGM9</accession>
<organism evidence="1 2">
    <name type="scientific">Heyndrickxia coagulans</name>
    <name type="common">Weizmannia coagulans</name>
    <dbReference type="NCBI Taxonomy" id="1398"/>
    <lineage>
        <taxon>Bacteria</taxon>
        <taxon>Bacillati</taxon>
        <taxon>Bacillota</taxon>
        <taxon>Bacilli</taxon>
        <taxon>Bacillales</taxon>
        <taxon>Bacillaceae</taxon>
        <taxon>Heyndrickxia</taxon>
    </lineage>
</organism>
<sequence length="56" mass="6431">MSSIRASTQYFLIFQFYFKGQTLVAATPIFLPNTIRLFPRDGRGRCKTIISAVRQC</sequence>
<proteinExistence type="predicted"/>
<dbReference type="EMBL" id="LQYI01000027">
    <property type="protein sequence ID" value="KYC71515.1"/>
    <property type="molecule type" value="Genomic_DNA"/>
</dbReference>
<dbReference type="PATRIC" id="fig|1398.25.peg.1979"/>
<dbReference type="AlphaFoldDB" id="A0A150KGM9"/>